<gene>
    <name evidence="1" type="ORF">CPAV1605_70</name>
</gene>
<evidence type="ECO:0000313" key="1">
    <source>
        <dbReference type="EMBL" id="VVU94348.1"/>
    </source>
</evidence>
<reference evidence="1" key="1">
    <citation type="submission" date="2019-09" db="EMBL/GenBank/DDBJ databases">
        <authorList>
            <person name="Needham M D."/>
        </authorList>
    </citation>
    <scope>NUCLEOTIDE SEQUENCE</scope>
</reference>
<protein>
    <submittedName>
        <fullName evidence="1">Uncharacterized protein</fullName>
    </submittedName>
</protein>
<proteinExistence type="predicted"/>
<dbReference type="EMBL" id="CABVLZ010000001">
    <property type="protein sequence ID" value="VVU94348.1"/>
    <property type="molecule type" value="Genomic_DNA"/>
</dbReference>
<dbReference type="AlphaFoldDB" id="A0A5E8CFU5"/>
<sequence length="147" mass="17348">MTDKPIQYYQDRLQKIREVLNMIYNFAVKHDKNVLYYIRSKFDYQLTRVNLPILQEGLKLNNMGGEFTRLSNKYVKVLQFLHTNKNQFIVAELKEEAELLELEKMLNTLPEIPNTLPQKSETEKKLEALPTVPTTLPQIKKKEPLLN</sequence>
<name>A0A5E8CFU5_9ZZZZ</name>
<organism evidence="1">
    <name type="scientific">seawater metagenome</name>
    <dbReference type="NCBI Taxonomy" id="1561972"/>
    <lineage>
        <taxon>unclassified sequences</taxon>
        <taxon>metagenomes</taxon>
        <taxon>ecological metagenomes</taxon>
    </lineage>
</organism>
<accession>A0A5E8CFU5</accession>